<name>L8GZ98_ACACF</name>
<keyword evidence="2" id="KW-0472">Membrane</keyword>
<keyword evidence="4" id="KW-1185">Reference proteome</keyword>
<dbReference type="PANTHER" id="PTHR32251:SF23">
    <property type="entry name" value="3-OXO-5-ALPHA-STEROID 4-DEHYDROGENASE (DUF1295)"/>
    <property type="match status" value="1"/>
</dbReference>
<feature type="transmembrane region" description="Helical" evidence="2">
    <location>
        <begin position="214"/>
        <end position="241"/>
    </location>
</feature>
<dbReference type="Proteomes" id="UP000011083">
    <property type="component" value="Unassembled WGS sequence"/>
</dbReference>
<gene>
    <name evidence="3" type="ORF">ACA1_061710</name>
</gene>
<dbReference type="EMBL" id="KB007974">
    <property type="protein sequence ID" value="ELR17431.1"/>
    <property type="molecule type" value="Genomic_DNA"/>
</dbReference>
<protein>
    <recommendedName>
        <fullName evidence="5">Steroid 5-alpha reductase C-terminal domain-containing protein</fullName>
    </recommendedName>
</protein>
<evidence type="ECO:0000313" key="3">
    <source>
        <dbReference type="EMBL" id="ELR17431.1"/>
    </source>
</evidence>
<sequence>MEAKKKGKQQAAAKAGPPKALKMKKASSSSEPVRWTWRNNPLLNVVLLLAVPLPSIAFMWFLSHSCSDPSALAALPASWRVSLPESVASLLGLGAAGAAEVGPEQVCSWAMEHPLALLNVLFFLNVDVLFWLISLFQGSTWLIDPYWTIIPVLIAHFFAAHPAATFDPLRSFLSLGLVWLWSIRLTHSYFRREEWELGAREDWRFTDMRKRYGAALWAVLSFPIAYLSQHVLLVGICLPFYSIHFPALSPLPASAAPADLLGLRDLVASSAANATATAASAAAALPPSPPFDGVWDPLIAGLCLAGIVVAYFADTQLCAFMHANEQRARQGKPKVLILNSGLWYYSRHPNYFGEQLWWWALSLFSVYVGQWYMVAGTLINSLCLATVTLMVEQRMLERPERKQAFLEYQRTTSVLVPWFKGSATTASTTKKRN</sequence>
<keyword evidence="2" id="KW-0812">Transmembrane</keyword>
<feature type="compositionally biased region" description="Low complexity" evidence="1">
    <location>
        <begin position="9"/>
        <end position="27"/>
    </location>
</feature>
<keyword evidence="2" id="KW-1133">Transmembrane helix</keyword>
<dbReference type="VEuPathDB" id="AmoebaDB:ACA1_061710"/>
<dbReference type="KEGG" id="acan:ACA1_061710"/>
<accession>L8GZ98</accession>
<evidence type="ECO:0000256" key="1">
    <source>
        <dbReference type="SAM" id="MobiDB-lite"/>
    </source>
</evidence>
<dbReference type="GO" id="GO:0016020">
    <property type="term" value="C:membrane"/>
    <property type="evidence" value="ECO:0007669"/>
    <property type="project" value="TreeGrafter"/>
</dbReference>
<dbReference type="GeneID" id="14917829"/>
<feature type="transmembrane region" description="Helical" evidence="2">
    <location>
        <begin position="294"/>
        <end position="313"/>
    </location>
</feature>
<dbReference type="AlphaFoldDB" id="L8GZ98"/>
<evidence type="ECO:0000313" key="4">
    <source>
        <dbReference type="Proteomes" id="UP000011083"/>
    </source>
</evidence>
<feature type="region of interest" description="Disordered" evidence="1">
    <location>
        <begin position="1"/>
        <end position="27"/>
    </location>
</feature>
<dbReference type="RefSeq" id="XP_004339444.1">
    <property type="nucleotide sequence ID" value="XM_004339396.1"/>
</dbReference>
<dbReference type="OrthoDB" id="201504at2759"/>
<reference evidence="3 4" key="1">
    <citation type="journal article" date="2013" name="Genome Biol.">
        <title>Genome of Acanthamoeba castellanii highlights extensive lateral gene transfer and early evolution of tyrosine kinase signaling.</title>
        <authorList>
            <person name="Clarke M."/>
            <person name="Lohan A.J."/>
            <person name="Liu B."/>
            <person name="Lagkouvardos I."/>
            <person name="Roy S."/>
            <person name="Zafar N."/>
            <person name="Bertelli C."/>
            <person name="Schilde C."/>
            <person name="Kianianmomeni A."/>
            <person name="Burglin T.R."/>
            <person name="Frech C."/>
            <person name="Turcotte B."/>
            <person name="Kopec K.O."/>
            <person name="Synnott J.M."/>
            <person name="Choo C."/>
            <person name="Paponov I."/>
            <person name="Finkler A."/>
            <person name="Soon Heng Tan C."/>
            <person name="Hutchins A.P."/>
            <person name="Weinmeier T."/>
            <person name="Rattei T."/>
            <person name="Chu J.S."/>
            <person name="Gimenez G."/>
            <person name="Irimia M."/>
            <person name="Rigden D.J."/>
            <person name="Fitzpatrick D.A."/>
            <person name="Lorenzo-Morales J."/>
            <person name="Bateman A."/>
            <person name="Chiu C.H."/>
            <person name="Tang P."/>
            <person name="Hegemann P."/>
            <person name="Fromm H."/>
            <person name="Raoult D."/>
            <person name="Greub G."/>
            <person name="Miranda-Saavedra D."/>
            <person name="Chen N."/>
            <person name="Nash P."/>
            <person name="Ginger M.L."/>
            <person name="Horn M."/>
            <person name="Schaap P."/>
            <person name="Caler L."/>
            <person name="Loftus B."/>
        </authorList>
    </citation>
    <scope>NUCLEOTIDE SEQUENCE [LARGE SCALE GENOMIC DNA]</scope>
    <source>
        <strain evidence="3 4">Neff</strain>
    </source>
</reference>
<evidence type="ECO:0000256" key="2">
    <source>
        <dbReference type="SAM" id="Phobius"/>
    </source>
</evidence>
<proteinExistence type="predicted"/>
<dbReference type="InterPro" id="IPR010721">
    <property type="entry name" value="UstE-like"/>
</dbReference>
<feature type="transmembrane region" description="Helical" evidence="2">
    <location>
        <begin position="115"/>
        <end position="134"/>
    </location>
</feature>
<organism evidence="3 4">
    <name type="scientific">Acanthamoeba castellanii (strain ATCC 30010 / Neff)</name>
    <dbReference type="NCBI Taxonomy" id="1257118"/>
    <lineage>
        <taxon>Eukaryota</taxon>
        <taxon>Amoebozoa</taxon>
        <taxon>Discosea</taxon>
        <taxon>Longamoebia</taxon>
        <taxon>Centramoebida</taxon>
        <taxon>Acanthamoebidae</taxon>
        <taxon>Acanthamoeba</taxon>
    </lineage>
</organism>
<dbReference type="Pfam" id="PF06966">
    <property type="entry name" value="DUF1295"/>
    <property type="match status" value="2"/>
</dbReference>
<evidence type="ECO:0008006" key="5">
    <source>
        <dbReference type="Google" id="ProtNLM"/>
    </source>
</evidence>
<dbReference type="Gene3D" id="1.20.120.1630">
    <property type="match status" value="1"/>
</dbReference>
<feature type="transmembrane region" description="Helical" evidence="2">
    <location>
        <begin position="42"/>
        <end position="62"/>
    </location>
</feature>
<dbReference type="PANTHER" id="PTHR32251">
    <property type="entry name" value="3-OXO-5-ALPHA-STEROID 4-DEHYDROGENASE"/>
    <property type="match status" value="1"/>
</dbReference>